<dbReference type="OrthoDB" id="2416294at2759"/>
<accession>A0A0D0CRZ3</accession>
<dbReference type="EMBL" id="KN826688">
    <property type="protein sequence ID" value="KIK78163.1"/>
    <property type="molecule type" value="Genomic_DNA"/>
</dbReference>
<evidence type="ECO:0000313" key="2">
    <source>
        <dbReference type="Proteomes" id="UP000054538"/>
    </source>
</evidence>
<dbReference type="AlphaFoldDB" id="A0A0D0CRZ3"/>
<sequence length="83" mass="9684">LYCCYPASSKDINLEQNMIKALDSVPLKSMRKFTMCSQWFMDTYHKGPNGKQATWATKKYQGHHVLPTMLMEDLNKKGKYPYC</sequence>
<protein>
    <submittedName>
        <fullName evidence="1">Uncharacterized protein</fullName>
    </submittedName>
</protein>
<proteinExistence type="predicted"/>
<reference evidence="1 2" key="1">
    <citation type="submission" date="2014-04" db="EMBL/GenBank/DDBJ databases">
        <authorList>
            <consortium name="DOE Joint Genome Institute"/>
            <person name="Kuo A."/>
            <person name="Kohler A."/>
            <person name="Jargeat P."/>
            <person name="Nagy L.G."/>
            <person name="Floudas D."/>
            <person name="Copeland A."/>
            <person name="Barry K.W."/>
            <person name="Cichocki N."/>
            <person name="Veneault-Fourrey C."/>
            <person name="LaButti K."/>
            <person name="Lindquist E.A."/>
            <person name="Lipzen A."/>
            <person name="Lundell T."/>
            <person name="Morin E."/>
            <person name="Murat C."/>
            <person name="Sun H."/>
            <person name="Tunlid A."/>
            <person name="Henrissat B."/>
            <person name="Grigoriev I.V."/>
            <person name="Hibbett D.S."/>
            <person name="Martin F."/>
            <person name="Nordberg H.P."/>
            <person name="Cantor M.N."/>
            <person name="Hua S.X."/>
        </authorList>
    </citation>
    <scope>NUCLEOTIDE SEQUENCE [LARGE SCALE GENOMIC DNA]</scope>
    <source>
        <strain evidence="1 2">Ve08.2h10</strain>
    </source>
</reference>
<dbReference type="Proteomes" id="UP000054538">
    <property type="component" value="Unassembled WGS sequence"/>
</dbReference>
<dbReference type="HOGENOM" id="CLU_005726_8_2_1"/>
<feature type="non-terminal residue" evidence="1">
    <location>
        <position position="83"/>
    </location>
</feature>
<dbReference type="InParanoid" id="A0A0D0CRZ3"/>
<gene>
    <name evidence="1" type="ORF">PAXRUDRAFT_164720</name>
</gene>
<organism evidence="1 2">
    <name type="scientific">Paxillus rubicundulus Ve08.2h10</name>
    <dbReference type="NCBI Taxonomy" id="930991"/>
    <lineage>
        <taxon>Eukaryota</taxon>
        <taxon>Fungi</taxon>
        <taxon>Dikarya</taxon>
        <taxon>Basidiomycota</taxon>
        <taxon>Agaricomycotina</taxon>
        <taxon>Agaricomycetes</taxon>
        <taxon>Agaricomycetidae</taxon>
        <taxon>Boletales</taxon>
        <taxon>Paxilineae</taxon>
        <taxon>Paxillaceae</taxon>
        <taxon>Paxillus</taxon>
    </lineage>
</organism>
<reference evidence="2" key="2">
    <citation type="submission" date="2015-01" db="EMBL/GenBank/DDBJ databases">
        <title>Evolutionary Origins and Diversification of the Mycorrhizal Mutualists.</title>
        <authorList>
            <consortium name="DOE Joint Genome Institute"/>
            <consortium name="Mycorrhizal Genomics Consortium"/>
            <person name="Kohler A."/>
            <person name="Kuo A."/>
            <person name="Nagy L.G."/>
            <person name="Floudas D."/>
            <person name="Copeland A."/>
            <person name="Barry K.W."/>
            <person name="Cichocki N."/>
            <person name="Veneault-Fourrey C."/>
            <person name="LaButti K."/>
            <person name="Lindquist E.A."/>
            <person name="Lipzen A."/>
            <person name="Lundell T."/>
            <person name="Morin E."/>
            <person name="Murat C."/>
            <person name="Riley R."/>
            <person name="Ohm R."/>
            <person name="Sun H."/>
            <person name="Tunlid A."/>
            <person name="Henrissat B."/>
            <person name="Grigoriev I.V."/>
            <person name="Hibbett D.S."/>
            <person name="Martin F."/>
        </authorList>
    </citation>
    <scope>NUCLEOTIDE SEQUENCE [LARGE SCALE GENOMIC DNA]</scope>
    <source>
        <strain evidence="2">Ve08.2h10</strain>
    </source>
</reference>
<evidence type="ECO:0000313" key="1">
    <source>
        <dbReference type="EMBL" id="KIK78163.1"/>
    </source>
</evidence>
<name>A0A0D0CRZ3_9AGAM</name>
<keyword evidence="2" id="KW-1185">Reference proteome</keyword>